<evidence type="ECO:0000313" key="1">
    <source>
        <dbReference type="EMBL" id="CAD7000949.1"/>
    </source>
</evidence>
<sequence length="93" mass="10886">MAWATNFKQAAVANALPRNRLERIKQFFHLNDNSKQPQKETPEYDKFVGLHKKLNEISQEEEYQSIYEQMLSYKGQQTISSNKAPQVGFQDVH</sequence>
<dbReference type="EMBL" id="CAJHJT010000023">
    <property type="protein sequence ID" value="CAD7000949.1"/>
    <property type="molecule type" value="Genomic_DNA"/>
</dbReference>
<accession>A0A811UPC4</accession>
<dbReference type="AlphaFoldDB" id="A0A811UPC4"/>
<evidence type="ECO:0000313" key="2">
    <source>
        <dbReference type="Proteomes" id="UP000606786"/>
    </source>
</evidence>
<keyword evidence="2" id="KW-1185">Reference proteome</keyword>
<reference evidence="1" key="1">
    <citation type="submission" date="2020-11" db="EMBL/GenBank/DDBJ databases">
        <authorList>
            <person name="Whitehead M."/>
        </authorList>
    </citation>
    <scope>NUCLEOTIDE SEQUENCE</scope>
    <source>
        <strain evidence="1">EGII</strain>
    </source>
</reference>
<proteinExistence type="predicted"/>
<comment type="caution">
    <text evidence="1">The sequence shown here is derived from an EMBL/GenBank/DDBJ whole genome shotgun (WGS) entry which is preliminary data.</text>
</comment>
<gene>
    <name evidence="1" type="ORF">CCAP1982_LOCUS9422</name>
</gene>
<organism evidence="1 2">
    <name type="scientific">Ceratitis capitata</name>
    <name type="common">Mediterranean fruit fly</name>
    <name type="synonym">Tephritis capitata</name>
    <dbReference type="NCBI Taxonomy" id="7213"/>
    <lineage>
        <taxon>Eukaryota</taxon>
        <taxon>Metazoa</taxon>
        <taxon>Ecdysozoa</taxon>
        <taxon>Arthropoda</taxon>
        <taxon>Hexapoda</taxon>
        <taxon>Insecta</taxon>
        <taxon>Pterygota</taxon>
        <taxon>Neoptera</taxon>
        <taxon>Endopterygota</taxon>
        <taxon>Diptera</taxon>
        <taxon>Brachycera</taxon>
        <taxon>Muscomorpha</taxon>
        <taxon>Tephritoidea</taxon>
        <taxon>Tephritidae</taxon>
        <taxon>Ceratitis</taxon>
        <taxon>Ceratitis</taxon>
    </lineage>
</organism>
<dbReference type="Proteomes" id="UP000606786">
    <property type="component" value="Unassembled WGS sequence"/>
</dbReference>
<protein>
    <submittedName>
        <fullName evidence="1">(Mediterranean fruit fly) hypothetical protein</fullName>
    </submittedName>
</protein>
<name>A0A811UPC4_CERCA</name>